<dbReference type="GO" id="GO:0007526">
    <property type="term" value="P:larval somatic muscle development"/>
    <property type="evidence" value="ECO:0007669"/>
    <property type="project" value="UniProtKB-ARBA"/>
</dbReference>
<keyword evidence="10" id="KW-1185">Reference proteome</keyword>
<evidence type="ECO:0000313" key="10">
    <source>
        <dbReference type="Proteomes" id="UP000675881"/>
    </source>
</evidence>
<dbReference type="GO" id="GO:0045476">
    <property type="term" value="P:nurse cell apoptotic process"/>
    <property type="evidence" value="ECO:0007669"/>
    <property type="project" value="UniProtKB-ARBA"/>
</dbReference>
<name>A0A0K2UWC8_LEPSM</name>
<dbReference type="PANTHER" id="PTHR23110">
    <property type="entry name" value="BTB DOMAIN TRANSCRIPTION FACTOR"/>
    <property type="match status" value="1"/>
</dbReference>
<dbReference type="CDD" id="cd18315">
    <property type="entry name" value="BTB_POZ_BAB-like"/>
    <property type="match status" value="1"/>
</dbReference>
<dbReference type="OrthoDB" id="10261408at2759"/>
<evidence type="ECO:0000256" key="2">
    <source>
        <dbReference type="ARBA" id="ARBA00022782"/>
    </source>
</evidence>
<dbReference type="GO" id="GO:0045467">
    <property type="term" value="P:R7 cell development"/>
    <property type="evidence" value="ECO:0007669"/>
    <property type="project" value="UniProtKB-ARBA"/>
</dbReference>
<dbReference type="GO" id="GO:0016199">
    <property type="term" value="P:axon midline choice point recognition"/>
    <property type="evidence" value="ECO:0007669"/>
    <property type="project" value="UniProtKB-ARBA"/>
</dbReference>
<evidence type="ECO:0000259" key="7">
    <source>
        <dbReference type="PROSITE" id="PS50097"/>
    </source>
</evidence>
<dbReference type="GO" id="GO:0048813">
    <property type="term" value="P:dendrite morphogenesis"/>
    <property type="evidence" value="ECO:0007669"/>
    <property type="project" value="UniProtKB-ARBA"/>
</dbReference>
<gene>
    <name evidence="8" type="ORF">LSAA_2799</name>
</gene>
<dbReference type="EMBL" id="HACA01025197">
    <property type="protein sequence ID" value="CDW42558.1"/>
    <property type="molecule type" value="Transcribed_RNA"/>
</dbReference>
<evidence type="ECO:0000256" key="1">
    <source>
        <dbReference type="ARBA" id="ARBA00022473"/>
    </source>
</evidence>
<evidence type="ECO:0000313" key="8">
    <source>
        <dbReference type="EMBL" id="CAF2807292.1"/>
    </source>
</evidence>
<dbReference type="GO" id="GO:0035167">
    <property type="term" value="P:larval lymph gland hemopoiesis"/>
    <property type="evidence" value="ECO:0007669"/>
    <property type="project" value="UniProtKB-ARBA"/>
</dbReference>
<reference evidence="9" key="1">
    <citation type="submission" date="2014-05" db="EMBL/GenBank/DDBJ databases">
        <authorList>
            <person name="Chronopoulou M."/>
        </authorList>
    </citation>
    <scope>NUCLEOTIDE SEQUENCE</scope>
    <source>
        <tissue evidence="9">Whole organism</tissue>
    </source>
</reference>
<feature type="compositionally biased region" description="Low complexity" evidence="6">
    <location>
        <begin position="128"/>
        <end position="142"/>
    </location>
</feature>
<dbReference type="PANTHER" id="PTHR23110:SF111">
    <property type="entry name" value="LONGITUDINALS LACKING PROTEIN, ISOFORMS F_I_K_T"/>
    <property type="match status" value="1"/>
</dbReference>
<evidence type="ECO:0000256" key="6">
    <source>
        <dbReference type="SAM" id="MobiDB-lite"/>
    </source>
</evidence>
<dbReference type="InterPro" id="IPR000210">
    <property type="entry name" value="BTB/POZ_dom"/>
</dbReference>
<keyword evidence="1" id="KW-0217">Developmental protein</keyword>
<evidence type="ECO:0000256" key="5">
    <source>
        <dbReference type="ARBA" id="ARBA00037382"/>
    </source>
</evidence>
<feature type="region of interest" description="Disordered" evidence="6">
    <location>
        <begin position="118"/>
        <end position="176"/>
    </location>
</feature>
<dbReference type="SMART" id="SM00225">
    <property type="entry name" value="BTB"/>
    <property type="match status" value="1"/>
</dbReference>
<dbReference type="EMBL" id="HG994590">
    <property type="protein sequence ID" value="CAF2807292.1"/>
    <property type="molecule type" value="Genomic_DNA"/>
</dbReference>
<reference evidence="8" key="2">
    <citation type="submission" date="2021-02" db="EMBL/GenBank/DDBJ databases">
        <authorList>
            <person name="Bekaert M."/>
        </authorList>
    </citation>
    <scope>NUCLEOTIDE SEQUENCE</scope>
    <source>
        <strain evidence="8">IoA-00</strain>
    </source>
</reference>
<dbReference type="PROSITE" id="PS50097">
    <property type="entry name" value="BTB"/>
    <property type="match status" value="1"/>
</dbReference>
<organism evidence="9">
    <name type="scientific">Lepeophtheirus salmonis</name>
    <name type="common">Salmon louse</name>
    <name type="synonym">Caligus salmonis</name>
    <dbReference type="NCBI Taxonomy" id="72036"/>
    <lineage>
        <taxon>Eukaryota</taxon>
        <taxon>Metazoa</taxon>
        <taxon>Ecdysozoa</taxon>
        <taxon>Arthropoda</taxon>
        <taxon>Crustacea</taxon>
        <taxon>Multicrustacea</taxon>
        <taxon>Hexanauplia</taxon>
        <taxon>Copepoda</taxon>
        <taxon>Siphonostomatoida</taxon>
        <taxon>Caligidae</taxon>
        <taxon>Lepeophtheirus</taxon>
    </lineage>
</organism>
<protein>
    <submittedName>
        <fullName evidence="8">(salmon louse) hypothetical protein</fullName>
    </submittedName>
    <submittedName>
        <fullName evidence="9">Broadcomplex core protein isoform 6like [Musca domestica]</fullName>
    </submittedName>
</protein>
<keyword evidence="3" id="KW-0524">Neurogenesis</keyword>
<dbReference type="InterPro" id="IPR011333">
    <property type="entry name" value="SKP1/BTB/POZ_sf"/>
</dbReference>
<dbReference type="Proteomes" id="UP000675881">
    <property type="component" value="Chromosome 11"/>
</dbReference>
<dbReference type="GO" id="GO:0005634">
    <property type="term" value="C:nucleus"/>
    <property type="evidence" value="ECO:0007669"/>
    <property type="project" value="TreeGrafter"/>
</dbReference>
<accession>A0A0K2UWC8</accession>
<comment type="function">
    <text evidence="5">Putative transcription factor required for axon growth and guidance in the central and peripheral nervous systems. Repels CNS axons away from the midline by promoting the expression of the midline repellent sli and its receptor robo.</text>
</comment>
<dbReference type="SUPFAM" id="SSF54695">
    <property type="entry name" value="POZ domain"/>
    <property type="match status" value="1"/>
</dbReference>
<dbReference type="EMBL" id="HACA01025199">
    <property type="protein sequence ID" value="CDW42560.1"/>
    <property type="molecule type" value="Transcribed_RNA"/>
</dbReference>
<evidence type="ECO:0000256" key="3">
    <source>
        <dbReference type="ARBA" id="ARBA00022902"/>
    </source>
</evidence>
<dbReference type="AlphaFoldDB" id="A0A0K2UWC8"/>
<evidence type="ECO:0000256" key="4">
    <source>
        <dbReference type="ARBA" id="ARBA00023242"/>
    </source>
</evidence>
<feature type="domain" description="BTB" evidence="7">
    <location>
        <begin position="32"/>
        <end position="98"/>
    </location>
</feature>
<dbReference type="Gene3D" id="3.30.710.10">
    <property type="entry name" value="Potassium Channel Kv1.1, Chain A"/>
    <property type="match status" value="1"/>
</dbReference>
<dbReference type="GO" id="GO:0008406">
    <property type="term" value="P:gonad development"/>
    <property type="evidence" value="ECO:0007669"/>
    <property type="project" value="UniProtKB-ARBA"/>
</dbReference>
<dbReference type="Pfam" id="PF00651">
    <property type="entry name" value="BTB"/>
    <property type="match status" value="1"/>
</dbReference>
<sequence>MGSLEYLCLQWNEYENNFKQGLSELRKNEELFDVTLTSGSKQIKAHKVILSACSPVFRSMIGSAPFQMHPLIYLRGINFNHLELLISFMYHGQVRVLQDELEDFISIAKELKINGLSNDSPLMKKNQSQPTSSASTTCSSTSLNLPYESPEIPIVNNDVNETSSNDSTSNEKNVNP</sequence>
<dbReference type="GO" id="GO:0006357">
    <property type="term" value="P:regulation of transcription by RNA polymerase II"/>
    <property type="evidence" value="ECO:0007669"/>
    <property type="project" value="TreeGrafter"/>
</dbReference>
<keyword evidence="2" id="KW-0221">Differentiation</keyword>
<keyword evidence="4" id="KW-0539">Nucleus</keyword>
<evidence type="ECO:0000313" key="9">
    <source>
        <dbReference type="EMBL" id="CDW42559.1"/>
    </source>
</evidence>
<proteinExistence type="predicted"/>
<dbReference type="GO" id="GO:0007464">
    <property type="term" value="P:R3/R4 cell fate commitment"/>
    <property type="evidence" value="ECO:0007669"/>
    <property type="project" value="UniProtKB-ARBA"/>
</dbReference>
<dbReference type="InterPro" id="IPR051095">
    <property type="entry name" value="Dros_DevTransReg"/>
</dbReference>
<dbReference type="EMBL" id="HACA01025198">
    <property type="protein sequence ID" value="CDW42559.1"/>
    <property type="molecule type" value="Transcribed_RNA"/>
</dbReference>
<feature type="compositionally biased region" description="Low complexity" evidence="6">
    <location>
        <begin position="155"/>
        <end position="176"/>
    </location>
</feature>